<comment type="caution">
    <text evidence="1">The sequence shown here is derived from an EMBL/GenBank/DDBJ whole genome shotgun (WGS) entry which is preliminary data.</text>
</comment>
<dbReference type="InterPro" id="IPR031767">
    <property type="entry name" value="SgrT"/>
</dbReference>
<dbReference type="EMBL" id="RPBY01000005">
    <property type="protein sequence ID" value="NCH88512.1"/>
    <property type="molecule type" value="Genomic_DNA"/>
</dbReference>
<organism evidence="1 2">
    <name type="scientific">Cronobacter dublinensis</name>
    <dbReference type="NCBI Taxonomy" id="413497"/>
    <lineage>
        <taxon>Bacteria</taxon>
        <taxon>Pseudomonadati</taxon>
        <taxon>Pseudomonadota</taxon>
        <taxon>Gammaproteobacteria</taxon>
        <taxon>Enterobacterales</taxon>
        <taxon>Enterobacteriaceae</taxon>
        <taxon>Cronobacter</taxon>
    </lineage>
</organism>
<sequence length="54" mass="6457">MKTSSTGRFYQRYFSVTQRLSGSWLARLSSRAPQHMLNEVMQWEATFPVTFKRR</sequence>
<dbReference type="GO" id="GO:0046325">
    <property type="term" value="P:negative regulation of D-glucose import"/>
    <property type="evidence" value="ECO:0007669"/>
    <property type="project" value="InterPro"/>
</dbReference>
<dbReference type="Pfam" id="PF15894">
    <property type="entry name" value="SgrT"/>
    <property type="match status" value="1"/>
</dbReference>
<accession>A0A9Q4XP79</accession>
<dbReference type="RefSeq" id="WP_007709853.1">
    <property type="nucleotide sequence ID" value="NZ_CP101591.1"/>
</dbReference>
<proteinExistence type="predicted"/>
<evidence type="ECO:0000313" key="2">
    <source>
        <dbReference type="Proteomes" id="UP000778262"/>
    </source>
</evidence>
<dbReference type="GeneID" id="45665432"/>
<dbReference type="Proteomes" id="UP000778262">
    <property type="component" value="Unassembled WGS sequence"/>
</dbReference>
<name>A0A9Q4XP79_9ENTR</name>
<dbReference type="AlphaFoldDB" id="A0A9Q4XP79"/>
<gene>
    <name evidence="1" type="primary">sgrT</name>
    <name evidence="1" type="ORF">EHJ13_13850</name>
</gene>
<protein>
    <submittedName>
        <fullName evidence="1">Glucose uptake inhibitor SgrT</fullName>
    </submittedName>
</protein>
<reference evidence="1" key="1">
    <citation type="submission" date="2018-11" db="EMBL/GenBank/DDBJ databases">
        <title>Genomics analysis of Putative Virulence Factors on Adhesion and Cytotoxicity for Cronobacter spp.</title>
        <authorList>
            <person name="Cui J."/>
        </authorList>
    </citation>
    <scope>NUCLEOTIDE SEQUENCE</scope>
    <source>
        <strain evidence="1">SD69</strain>
    </source>
</reference>
<evidence type="ECO:0000313" key="1">
    <source>
        <dbReference type="EMBL" id="NCH88512.1"/>
    </source>
</evidence>